<accession>A0A5N6L507</accession>
<dbReference type="InterPro" id="IPR035994">
    <property type="entry name" value="Nucleoside_phosphorylase_sf"/>
</dbReference>
<evidence type="ECO:0000256" key="1">
    <source>
        <dbReference type="SAM" id="MobiDB-lite"/>
    </source>
</evidence>
<protein>
    <recommendedName>
        <fullName evidence="2">Nucleoside phosphorylase domain-containing protein</fullName>
    </recommendedName>
</protein>
<dbReference type="InterPro" id="IPR000845">
    <property type="entry name" value="Nucleoside_phosphorylase_d"/>
</dbReference>
<dbReference type="PANTHER" id="PTHR46082:SF11">
    <property type="entry name" value="AAA+ ATPASE DOMAIN-CONTAINING PROTEIN-RELATED"/>
    <property type="match status" value="1"/>
</dbReference>
<reference evidence="3 4" key="1">
    <citation type="submission" date="2019-06" db="EMBL/GenBank/DDBJ databases">
        <title>A chromosomal-level reference genome of Carpinus fangiana (Coryloideae, Betulaceae).</title>
        <authorList>
            <person name="Yang X."/>
            <person name="Wang Z."/>
            <person name="Zhang L."/>
            <person name="Hao G."/>
            <person name="Liu J."/>
            <person name="Yang Y."/>
        </authorList>
    </citation>
    <scope>NUCLEOTIDE SEQUENCE [LARGE SCALE GENOMIC DNA]</scope>
    <source>
        <strain evidence="3">Cfa_2016G</strain>
        <tissue evidence="3">Leaf</tissue>
    </source>
</reference>
<name>A0A5N6L507_9ROSI</name>
<dbReference type="EMBL" id="VIBQ01000096">
    <property type="protein sequence ID" value="KAB8737497.1"/>
    <property type="molecule type" value="Genomic_DNA"/>
</dbReference>
<feature type="region of interest" description="Disordered" evidence="1">
    <location>
        <begin position="642"/>
        <end position="664"/>
    </location>
</feature>
<dbReference type="GO" id="GO:0009116">
    <property type="term" value="P:nucleoside metabolic process"/>
    <property type="evidence" value="ECO:0007669"/>
    <property type="project" value="InterPro"/>
</dbReference>
<feature type="domain" description="Nucleoside phosphorylase" evidence="2">
    <location>
        <begin position="28"/>
        <end position="306"/>
    </location>
</feature>
<feature type="compositionally biased region" description="Basic and acidic residues" evidence="1">
    <location>
        <begin position="454"/>
        <end position="463"/>
    </location>
</feature>
<feature type="region of interest" description="Disordered" evidence="1">
    <location>
        <begin position="558"/>
        <end position="615"/>
    </location>
</feature>
<feature type="compositionally biased region" description="Basic and acidic residues" evidence="1">
    <location>
        <begin position="421"/>
        <end position="442"/>
    </location>
</feature>
<organism evidence="3 4">
    <name type="scientific">Carpinus fangiana</name>
    <dbReference type="NCBI Taxonomy" id="176857"/>
    <lineage>
        <taxon>Eukaryota</taxon>
        <taxon>Viridiplantae</taxon>
        <taxon>Streptophyta</taxon>
        <taxon>Embryophyta</taxon>
        <taxon>Tracheophyta</taxon>
        <taxon>Spermatophyta</taxon>
        <taxon>Magnoliopsida</taxon>
        <taxon>eudicotyledons</taxon>
        <taxon>Gunneridae</taxon>
        <taxon>Pentapetalae</taxon>
        <taxon>rosids</taxon>
        <taxon>fabids</taxon>
        <taxon>Fagales</taxon>
        <taxon>Betulaceae</taxon>
        <taxon>Carpinus</taxon>
    </lineage>
</organism>
<dbReference type="AlphaFoldDB" id="A0A5N6L507"/>
<dbReference type="PANTHER" id="PTHR46082">
    <property type="entry name" value="ATP/GTP-BINDING PROTEIN-RELATED"/>
    <property type="match status" value="1"/>
</dbReference>
<evidence type="ECO:0000313" key="4">
    <source>
        <dbReference type="Proteomes" id="UP000327013"/>
    </source>
</evidence>
<feature type="compositionally biased region" description="Basic and acidic residues" evidence="1">
    <location>
        <begin position="599"/>
        <end position="615"/>
    </location>
</feature>
<feature type="region of interest" description="Disordered" evidence="1">
    <location>
        <begin position="500"/>
        <end position="546"/>
    </location>
</feature>
<dbReference type="Gene3D" id="3.40.50.1580">
    <property type="entry name" value="Nucleoside phosphorylase domain"/>
    <property type="match status" value="1"/>
</dbReference>
<dbReference type="GO" id="GO:0003824">
    <property type="term" value="F:catalytic activity"/>
    <property type="evidence" value="ECO:0007669"/>
    <property type="project" value="InterPro"/>
</dbReference>
<sequence>MRYEDYTVVWISALSVEHAAAQGMLDEIHTDIPARKPRDHNTYTFGRIGAHNVALACLPHGTIGPWSAAVVAEQALATFTNFKIGLMVGVGGGVPDMEANQEHDIRLGDIVVSTPSDTFGGVLQYDFGKTIQDGKFKRTGQLNMPPAVLRSAISQLQAKHEMTPNNTTAHMDAMFVKYPYMKSKYGFPSTKKDQLYMAEYDHPTGKRDCSKCDQTRLVQRPDRESGPVIHYGTIASGIEVMRHGSTRDRYASEYNILCYEMEAAGLMNSFECLVIRGICDYADSHKNKDFQRYAAAVAASYAKELLEVMPSENVDHVAVHPQAGIGVAARKHSKRYQGAAQGIYGVPDEVDISRASAPPDTKQSGIYSFPLPTWTSSSDSDADESQSSDRRFAGRQRTRLRQRIRQDGDLYRIPVVNSKSSSEEVAAHTDKTAKQTTDDNKIFRTQGQVESESSESRASRDPRPAANGSRGRRIYANRTYEDGPSALFLKARYGSSHILPTRERLQVSEQNGGRERDKQHKQQKTDDMSSTSSESTDEDMDQPQTSSIRQILQRAADGYESCDDRNISRTARAKSKLTTEQMRSMKAVHRSVGDDPDSDMPHSETERRPRMSRTREDVGYWSLDERAEAPGRRTYHNRREWTRQDNNEGRNTTRLLPPPSYRSRRTQYDMDNVHSNAWSRSVPLRRQSHREDAPNWTNDGHEYHGKPTSAAADPVHRQHRQHIKADDSSRKGSSFARALGLPR</sequence>
<feature type="compositionally biased region" description="Basic and acidic residues" evidence="1">
    <location>
        <begin position="500"/>
        <end position="527"/>
    </location>
</feature>
<dbReference type="Proteomes" id="UP000327013">
    <property type="component" value="Unassembled WGS sequence"/>
</dbReference>
<evidence type="ECO:0000259" key="2">
    <source>
        <dbReference type="Pfam" id="PF01048"/>
    </source>
</evidence>
<dbReference type="Pfam" id="PF01048">
    <property type="entry name" value="PNP_UDP_1"/>
    <property type="match status" value="1"/>
</dbReference>
<dbReference type="OrthoDB" id="20872at2759"/>
<feature type="region of interest" description="Disordered" evidence="1">
    <location>
        <begin position="682"/>
        <end position="743"/>
    </location>
</feature>
<feature type="region of interest" description="Disordered" evidence="1">
    <location>
        <begin position="351"/>
        <end position="478"/>
    </location>
</feature>
<comment type="caution">
    <text evidence="3">The sequence shown here is derived from an EMBL/GenBank/DDBJ whole genome shotgun (WGS) entry which is preliminary data.</text>
</comment>
<gene>
    <name evidence="3" type="ORF">FH972_026456</name>
</gene>
<dbReference type="SUPFAM" id="SSF53167">
    <property type="entry name" value="Purine and uridine phosphorylases"/>
    <property type="match status" value="1"/>
</dbReference>
<dbReference type="InterPro" id="IPR053137">
    <property type="entry name" value="NLR-like"/>
</dbReference>
<keyword evidence="4" id="KW-1185">Reference proteome</keyword>
<evidence type="ECO:0000313" key="3">
    <source>
        <dbReference type="EMBL" id="KAB8737497.1"/>
    </source>
</evidence>
<feature type="compositionally biased region" description="Basic residues" evidence="1">
    <location>
        <begin position="393"/>
        <end position="403"/>
    </location>
</feature>
<proteinExistence type="predicted"/>
<feature type="compositionally biased region" description="Basic and acidic residues" evidence="1">
    <location>
        <begin position="689"/>
        <end position="705"/>
    </location>
</feature>